<comment type="caution">
    <text evidence="10">The sequence shown here is derived from an EMBL/GenBank/DDBJ whole genome shotgun (WGS) entry which is preliminary data.</text>
</comment>
<dbReference type="EMBL" id="RQZF01000004">
    <property type="protein sequence ID" value="RRC95412.1"/>
    <property type="molecule type" value="Genomic_DNA"/>
</dbReference>
<gene>
    <name evidence="10" type="ORF">EII11_05970</name>
</gene>
<feature type="domain" description="Protein kinase" evidence="9">
    <location>
        <begin position="17"/>
        <end position="271"/>
    </location>
</feature>
<evidence type="ECO:0000259" key="9">
    <source>
        <dbReference type="PROSITE" id="PS50011"/>
    </source>
</evidence>
<dbReference type="Pfam" id="PF00069">
    <property type="entry name" value="Pkinase"/>
    <property type="match status" value="1"/>
</dbReference>
<keyword evidence="8" id="KW-1133">Transmembrane helix</keyword>
<dbReference type="PROSITE" id="PS50011">
    <property type="entry name" value="PROTEIN_KINASE_DOM"/>
    <property type="match status" value="1"/>
</dbReference>
<keyword evidence="3" id="KW-0808">Transferase</keyword>
<proteinExistence type="predicted"/>
<dbReference type="OrthoDB" id="9762169at2"/>
<feature type="compositionally biased region" description="Pro residues" evidence="7">
    <location>
        <begin position="477"/>
        <end position="490"/>
    </location>
</feature>
<dbReference type="InterPro" id="IPR008271">
    <property type="entry name" value="Ser/Thr_kinase_AS"/>
</dbReference>
<organism evidence="10 11">
    <name type="scientific">Schaalia canis</name>
    <dbReference type="NCBI Taxonomy" id="100469"/>
    <lineage>
        <taxon>Bacteria</taxon>
        <taxon>Bacillati</taxon>
        <taxon>Actinomycetota</taxon>
        <taxon>Actinomycetes</taxon>
        <taxon>Actinomycetales</taxon>
        <taxon>Actinomycetaceae</taxon>
        <taxon>Schaalia</taxon>
    </lineage>
</organism>
<protein>
    <recommendedName>
        <fullName evidence="1">non-specific serine/threonine protein kinase</fullName>
        <ecNumber evidence="1">2.7.11.1</ecNumber>
    </recommendedName>
</protein>
<keyword evidence="6" id="KW-0067">ATP-binding</keyword>
<dbReference type="AlphaFoldDB" id="A0A3P1SGE3"/>
<dbReference type="PROSITE" id="PS00108">
    <property type="entry name" value="PROTEIN_KINASE_ST"/>
    <property type="match status" value="1"/>
</dbReference>
<keyword evidence="5 10" id="KW-0418">Kinase</keyword>
<evidence type="ECO:0000256" key="6">
    <source>
        <dbReference type="ARBA" id="ARBA00022840"/>
    </source>
</evidence>
<evidence type="ECO:0000256" key="7">
    <source>
        <dbReference type="SAM" id="MobiDB-lite"/>
    </source>
</evidence>
<dbReference type="InterPro" id="IPR011009">
    <property type="entry name" value="Kinase-like_dom_sf"/>
</dbReference>
<feature type="compositionally biased region" description="Basic residues" evidence="7">
    <location>
        <begin position="523"/>
        <end position="533"/>
    </location>
</feature>
<feature type="region of interest" description="Disordered" evidence="7">
    <location>
        <begin position="428"/>
        <end position="536"/>
    </location>
</feature>
<keyword evidence="4" id="KW-0547">Nucleotide-binding</keyword>
<feature type="transmembrane region" description="Helical" evidence="8">
    <location>
        <begin position="578"/>
        <end position="600"/>
    </location>
</feature>
<evidence type="ECO:0000256" key="2">
    <source>
        <dbReference type="ARBA" id="ARBA00022527"/>
    </source>
</evidence>
<dbReference type="GO" id="GO:0004674">
    <property type="term" value="F:protein serine/threonine kinase activity"/>
    <property type="evidence" value="ECO:0007669"/>
    <property type="project" value="UniProtKB-KW"/>
</dbReference>
<dbReference type="GO" id="GO:0005524">
    <property type="term" value="F:ATP binding"/>
    <property type="evidence" value="ECO:0007669"/>
    <property type="project" value="UniProtKB-KW"/>
</dbReference>
<dbReference type="EC" id="2.7.11.1" evidence="1"/>
<dbReference type="Gene3D" id="3.30.200.20">
    <property type="entry name" value="Phosphorylase Kinase, domain 1"/>
    <property type="match status" value="1"/>
</dbReference>
<dbReference type="CDD" id="cd14014">
    <property type="entry name" value="STKc_PknB_like"/>
    <property type="match status" value="1"/>
</dbReference>
<dbReference type="PANTHER" id="PTHR43289">
    <property type="entry name" value="MITOGEN-ACTIVATED PROTEIN KINASE KINASE KINASE 20-RELATED"/>
    <property type="match status" value="1"/>
</dbReference>
<evidence type="ECO:0000256" key="5">
    <source>
        <dbReference type="ARBA" id="ARBA00022777"/>
    </source>
</evidence>
<dbReference type="Proteomes" id="UP000280444">
    <property type="component" value="Unassembled WGS sequence"/>
</dbReference>
<keyword evidence="8" id="KW-0472">Membrane</keyword>
<feature type="compositionally biased region" description="Pro residues" evidence="7">
    <location>
        <begin position="457"/>
        <end position="467"/>
    </location>
</feature>
<dbReference type="SUPFAM" id="SSF56112">
    <property type="entry name" value="Protein kinase-like (PK-like)"/>
    <property type="match status" value="1"/>
</dbReference>
<evidence type="ECO:0000256" key="3">
    <source>
        <dbReference type="ARBA" id="ARBA00022679"/>
    </source>
</evidence>
<keyword evidence="2 10" id="KW-0723">Serine/threonine-protein kinase</keyword>
<dbReference type="RefSeq" id="WP_124870060.1">
    <property type="nucleotide sequence ID" value="NZ_RQZF01000004.1"/>
</dbReference>
<dbReference type="PANTHER" id="PTHR43289:SF6">
    <property type="entry name" value="SERINE_THREONINE-PROTEIN KINASE NEKL-3"/>
    <property type="match status" value="1"/>
</dbReference>
<reference evidence="10 11" key="1">
    <citation type="submission" date="2018-11" db="EMBL/GenBank/DDBJ databases">
        <title>Genomes From Bacteria Associated with the Canine Oral Cavity: a Test Case for Automated Genome-Based Taxonomic Assignment.</title>
        <authorList>
            <person name="Coil D.A."/>
            <person name="Jospin G."/>
            <person name="Darling A.E."/>
            <person name="Wallis C."/>
            <person name="Davis I.J."/>
            <person name="Harris S."/>
            <person name="Eisen J.A."/>
            <person name="Holcombe L.J."/>
            <person name="O'Flynn C."/>
        </authorList>
    </citation>
    <scope>NUCLEOTIDE SEQUENCE [LARGE SCALE GENOMIC DNA]</scope>
    <source>
        <strain evidence="10 11">OH770</strain>
    </source>
</reference>
<evidence type="ECO:0000313" key="11">
    <source>
        <dbReference type="Proteomes" id="UP000280444"/>
    </source>
</evidence>
<name>A0A3P1SGE3_9ACTO</name>
<evidence type="ECO:0000256" key="1">
    <source>
        <dbReference type="ARBA" id="ARBA00012513"/>
    </source>
</evidence>
<evidence type="ECO:0000256" key="4">
    <source>
        <dbReference type="ARBA" id="ARBA00022741"/>
    </source>
</evidence>
<evidence type="ECO:0000256" key="8">
    <source>
        <dbReference type="SAM" id="Phobius"/>
    </source>
</evidence>
<dbReference type="Gene3D" id="1.10.510.10">
    <property type="entry name" value="Transferase(Phosphotransferase) domain 1"/>
    <property type="match status" value="1"/>
</dbReference>
<evidence type="ECO:0000313" key="10">
    <source>
        <dbReference type="EMBL" id="RRC95412.1"/>
    </source>
</evidence>
<accession>A0A3P1SGE3</accession>
<dbReference type="SMART" id="SM00220">
    <property type="entry name" value="S_TKc"/>
    <property type="match status" value="1"/>
</dbReference>
<dbReference type="InterPro" id="IPR000719">
    <property type="entry name" value="Prot_kinase_dom"/>
</dbReference>
<keyword evidence="11" id="KW-1185">Reference proteome</keyword>
<sequence>MTGTSRNSAGRMIGGRYMLLSLIAKGGMGEVWKARDQLSGRLVAAKVLRPELSGEELPLSRLRLEAKNTLRIEHPNIAAVLDSGEDGGCGWLVMELIDGRPLTDYLKGGQRLSAEYLIPVLIQMAMALSAAAAAGVVHRDIKPANVLIRPSGMVKITDFGISRTADQVDLTAVGMVMGTAQYLPPEQALGEVATTLGDLYALGVIAYEAAAGKRPFTGSSQVEIAFAHVNEAVPPLPSDVPAPLAQVIMHLLEKEPSQRPASGRALVRDLVGAAQALDIPISPRPLPQPGGVTPQAPAQPVVSPIEHTPARTLPEEMLRPVDFEAASLDAVVGPESSRAPQPHHAAPAAVAAVDVAATAEGSAGITVGQADVGHEPHSDTSMSAQLALKLRHRGSQHSERGTADSVVVPHFAPVREAHSGALPQASAPAALPQPVLPPTYAPAQTSTPEVPAVAPSQAPPAPTPAMPTPAQAAPAAPQRPAPPSFAPPPQRVAASSHAETERAGNVPSFRPVRADSTTAPQRFSRRPQRHAPQRRAPILWHSVTPASIEAAAAPTRRPMRTRYSRSITAPPTPLWRLILRWLIAGIIFLALVAVALAVLFSKLGFASAVLGAEFHPLQEVTTWSTPWPTT</sequence>
<keyword evidence="8" id="KW-0812">Transmembrane</keyword>